<dbReference type="EMBL" id="JARSBN010000008">
    <property type="protein sequence ID" value="MDG4716925.1"/>
    <property type="molecule type" value="Genomic_DNA"/>
</dbReference>
<dbReference type="Gene3D" id="1.20.120.450">
    <property type="entry name" value="dinb family like domain"/>
    <property type="match status" value="1"/>
</dbReference>
<organism evidence="1 2">
    <name type="scientific">Winogradskyella marincola</name>
    <dbReference type="NCBI Taxonomy" id="3037795"/>
    <lineage>
        <taxon>Bacteria</taxon>
        <taxon>Pseudomonadati</taxon>
        <taxon>Bacteroidota</taxon>
        <taxon>Flavobacteriia</taxon>
        <taxon>Flavobacteriales</taxon>
        <taxon>Flavobacteriaceae</taxon>
        <taxon>Winogradskyella</taxon>
    </lineage>
</organism>
<proteinExistence type="predicted"/>
<sequence>MKSIFEENAYKEIKGRLENLNENAKANWGKMNVGQMVWHCQGPLNIILEKEDYGMKPSWLAKVFFKKSLYNDKPWKKGLPTAKFLKTREDKNFNSEKAKLEALLDETYKHKDKSEWNPHPAFGYFTAQQWGQMQYKHLDHHLKQFGV</sequence>
<accession>A0ABT6G4K3</accession>
<dbReference type="InterPro" id="IPR034660">
    <property type="entry name" value="DinB/YfiT-like"/>
</dbReference>
<dbReference type="InterPro" id="IPR011463">
    <property type="entry name" value="DUF1569"/>
</dbReference>
<evidence type="ECO:0000313" key="1">
    <source>
        <dbReference type="EMBL" id="MDG4716925.1"/>
    </source>
</evidence>
<dbReference type="Pfam" id="PF07606">
    <property type="entry name" value="DUF1569"/>
    <property type="match status" value="1"/>
</dbReference>
<comment type="caution">
    <text evidence="1">The sequence shown here is derived from an EMBL/GenBank/DDBJ whole genome shotgun (WGS) entry which is preliminary data.</text>
</comment>
<dbReference type="Proteomes" id="UP001529085">
    <property type="component" value="Unassembled WGS sequence"/>
</dbReference>
<reference evidence="1 2" key="1">
    <citation type="submission" date="2023-03" db="EMBL/GenBank/DDBJ databases">
        <title>Strain YYF002 represents a novel species in the genus Winogradskyella isolated from seawater.</title>
        <authorList>
            <person name="Fu Z.-Y."/>
        </authorList>
    </citation>
    <scope>NUCLEOTIDE SEQUENCE [LARGE SCALE GENOMIC DNA]</scope>
    <source>
        <strain evidence="1 2">YYF002</strain>
    </source>
</reference>
<protein>
    <submittedName>
        <fullName evidence="1">DUF1569 domain-containing protein</fullName>
    </submittedName>
</protein>
<keyword evidence="2" id="KW-1185">Reference proteome</keyword>
<name>A0ABT6G4K3_9FLAO</name>
<gene>
    <name evidence="1" type="ORF">P7122_13650</name>
</gene>
<evidence type="ECO:0000313" key="2">
    <source>
        <dbReference type="Proteomes" id="UP001529085"/>
    </source>
</evidence>
<dbReference type="RefSeq" id="WP_278006362.1">
    <property type="nucleotide sequence ID" value="NZ_JARSBN010000008.1"/>
</dbReference>